<accession>A0A0B0INH0</accession>
<comment type="caution">
    <text evidence="2">The sequence shown here is derived from an EMBL/GenBank/DDBJ whole genome shotgun (WGS) entry which is preliminary data.</text>
</comment>
<keyword evidence="3" id="KW-1185">Reference proteome</keyword>
<dbReference type="Proteomes" id="UP000030832">
    <property type="component" value="Unassembled WGS sequence"/>
</dbReference>
<feature type="transmembrane region" description="Helical" evidence="1">
    <location>
        <begin position="5"/>
        <end position="23"/>
    </location>
</feature>
<proteinExistence type="predicted"/>
<name>A0A0B0INH0_9BACI</name>
<dbReference type="AlphaFoldDB" id="A0A0B0INH0"/>
<sequence length="75" mass="8233">MRKALINLLIIFVFFGIGMYVVFGEVTTAIMFSLLYGGILTAVLTLLYNTSSKSIQMQSSNVNRGEANGSSRFIC</sequence>
<gene>
    <name evidence="2" type="ORF">LQ50_02710</name>
</gene>
<keyword evidence="1" id="KW-0812">Transmembrane</keyword>
<organism evidence="2 3">
    <name type="scientific">Halalkalibacter okhensis</name>
    <dbReference type="NCBI Taxonomy" id="333138"/>
    <lineage>
        <taxon>Bacteria</taxon>
        <taxon>Bacillati</taxon>
        <taxon>Bacillota</taxon>
        <taxon>Bacilli</taxon>
        <taxon>Bacillales</taxon>
        <taxon>Bacillaceae</taxon>
        <taxon>Halalkalibacter</taxon>
    </lineage>
</organism>
<evidence type="ECO:0000313" key="3">
    <source>
        <dbReference type="Proteomes" id="UP000030832"/>
    </source>
</evidence>
<evidence type="ECO:0000313" key="2">
    <source>
        <dbReference type="EMBL" id="KHF41629.1"/>
    </source>
</evidence>
<keyword evidence="1" id="KW-0472">Membrane</keyword>
<evidence type="ECO:0000256" key="1">
    <source>
        <dbReference type="SAM" id="Phobius"/>
    </source>
</evidence>
<dbReference type="EMBL" id="JRJU01000002">
    <property type="protein sequence ID" value="KHF41629.1"/>
    <property type="molecule type" value="Genomic_DNA"/>
</dbReference>
<dbReference type="STRING" id="333138.LQ50_02710"/>
<feature type="transmembrane region" description="Helical" evidence="1">
    <location>
        <begin position="29"/>
        <end position="48"/>
    </location>
</feature>
<reference evidence="2 3" key="1">
    <citation type="submission" date="2014-09" db="EMBL/GenBank/DDBJ databases">
        <title>Genome sequencing and annotation of Bacillus Okhensis strain Kh10-101T.</title>
        <authorList>
            <person name="Prakash J.S."/>
        </authorList>
    </citation>
    <scope>NUCLEOTIDE SEQUENCE [LARGE SCALE GENOMIC DNA]</scope>
    <source>
        <strain evidence="3">Kh10-101T</strain>
    </source>
</reference>
<keyword evidence="1" id="KW-1133">Transmembrane helix</keyword>
<protein>
    <submittedName>
        <fullName evidence="2">Uncharacterized protein</fullName>
    </submittedName>
</protein>